<evidence type="ECO:0000313" key="2">
    <source>
        <dbReference type="Proteomes" id="UP000273786"/>
    </source>
</evidence>
<reference evidence="1 2" key="1">
    <citation type="submission" date="2018-11" db="EMBL/GenBank/DDBJ databases">
        <title>the genome of Mesorhizobium tamadayense DSM 28320.</title>
        <authorList>
            <person name="Gao J."/>
        </authorList>
    </citation>
    <scope>NUCLEOTIDE SEQUENCE [LARGE SCALE GENOMIC DNA]</scope>
    <source>
        <strain evidence="1 2">DSM 28320</strain>
    </source>
</reference>
<accession>A0A3P3EZK6</accession>
<dbReference type="Proteomes" id="UP000273786">
    <property type="component" value="Unassembled WGS sequence"/>
</dbReference>
<organism evidence="1 2">
    <name type="scientific">Mesorhizobium tamadayense</name>
    <dbReference type="NCBI Taxonomy" id="425306"/>
    <lineage>
        <taxon>Bacteria</taxon>
        <taxon>Pseudomonadati</taxon>
        <taxon>Pseudomonadota</taxon>
        <taxon>Alphaproteobacteria</taxon>
        <taxon>Hyphomicrobiales</taxon>
        <taxon>Phyllobacteriaceae</taxon>
        <taxon>Mesorhizobium</taxon>
    </lineage>
</organism>
<keyword evidence="2" id="KW-1185">Reference proteome</keyword>
<comment type="caution">
    <text evidence="1">The sequence shown here is derived from an EMBL/GenBank/DDBJ whole genome shotgun (WGS) entry which is preliminary data.</text>
</comment>
<proteinExistence type="predicted"/>
<name>A0A3P3EZK6_9HYPH</name>
<evidence type="ECO:0000313" key="1">
    <source>
        <dbReference type="EMBL" id="RRH91823.1"/>
    </source>
</evidence>
<gene>
    <name evidence="1" type="ORF">EH240_31890</name>
</gene>
<dbReference type="AlphaFoldDB" id="A0A3P3EZK6"/>
<dbReference type="RefSeq" id="WP_125006032.1">
    <property type="nucleotide sequence ID" value="NZ_RQXT01000062.1"/>
</dbReference>
<sequence>MDISARRLLARSALIGACREASRNADWAALWRQYDAADWAQMKIRMGEATNAASYTTPWDTIQATDVAFATTSAAGLQPPLCESDSSIPAFSQ</sequence>
<dbReference type="EMBL" id="RQXT01000062">
    <property type="protein sequence ID" value="RRH91823.1"/>
    <property type="molecule type" value="Genomic_DNA"/>
</dbReference>
<protein>
    <submittedName>
        <fullName evidence="1">Uncharacterized protein</fullName>
    </submittedName>
</protein>